<sequence length="487" mass="53439">MRSMAVQVWYALAGIWAIRVFAMAAMPFVDTSEPRYAEIARLMAVSGDWITPWFAPDVPFWGKPPLAFWAQALCIRVFGLSELSIRMASLPPMAGMLWLGYVLARNMSSREAAARWLAIFSTMLLPAAAAGAVLTDTYLAFAVCLCMTAFHLAGQGAGWRWRYGFFVGLGIGLLAKGPLAVVLVAGAIIPWLAWRRWLAAGPAQALPRLPWLSGILVTAALALPWYVAAEIKTPGFLRYFILGEHFYRFVDPGWQGDRYGSAHDSPYGSIWLEWLVASLPWGAAGLAAAVWRCRDRGFRRERLPAILRDARWSYLLAWALATPLFFTFAGNIIWTYVLPALPPVALLLATAMPDAPRPALRKAILACVLAVPLAFLVVGTAAIVAPGRFKTEKDLVNAAAAMQAPGETLYFVGRVPFSGRFYSRGTARAIDLDRVDEVIPPAGGRVFLAIPRDDEAEALARLPVHARMIYASKLRRLFVAQVPEAAH</sequence>
<accession>A0A193FDX1</accession>
<feature type="transmembrane region" description="Helical" evidence="8">
    <location>
        <begin position="7"/>
        <end position="29"/>
    </location>
</feature>
<dbReference type="GO" id="GO:0016763">
    <property type="term" value="F:pentosyltransferase activity"/>
    <property type="evidence" value="ECO:0007669"/>
    <property type="project" value="TreeGrafter"/>
</dbReference>
<name>A0A193FDX1_9BORD</name>
<keyword evidence="2" id="KW-1003">Cell membrane</keyword>
<dbReference type="PANTHER" id="PTHR33908:SF3">
    <property type="entry name" value="UNDECAPRENYL PHOSPHATE-ALPHA-4-AMINO-4-DEOXY-L-ARABINOSE ARABINOSYL TRANSFERASE"/>
    <property type="match status" value="1"/>
</dbReference>
<evidence type="ECO:0000313" key="13">
    <source>
        <dbReference type="Proteomes" id="UP000092213"/>
    </source>
</evidence>
<comment type="subcellular location">
    <subcellularLocation>
        <location evidence="1">Cell membrane</location>
        <topology evidence="1">Multi-pass membrane protein</topology>
    </subcellularLocation>
</comment>
<keyword evidence="3 11" id="KW-0328">Glycosyltransferase</keyword>
<dbReference type="GO" id="GO:0010041">
    <property type="term" value="P:response to iron(III) ion"/>
    <property type="evidence" value="ECO:0007669"/>
    <property type="project" value="TreeGrafter"/>
</dbReference>
<feature type="transmembrane region" description="Helical" evidence="8">
    <location>
        <begin position="209"/>
        <end position="228"/>
    </location>
</feature>
<dbReference type="Proteomes" id="UP000092213">
    <property type="component" value="Chromosome"/>
</dbReference>
<dbReference type="PANTHER" id="PTHR33908">
    <property type="entry name" value="MANNOSYLTRANSFERASE YKCB-RELATED"/>
    <property type="match status" value="1"/>
</dbReference>
<feature type="transmembrane region" description="Helical" evidence="8">
    <location>
        <begin position="312"/>
        <end position="337"/>
    </location>
</feature>
<dbReference type="AlphaFoldDB" id="A0A193FDX1"/>
<dbReference type="GO" id="GO:0006493">
    <property type="term" value="P:protein O-linked glycosylation"/>
    <property type="evidence" value="ECO:0007669"/>
    <property type="project" value="InterPro"/>
</dbReference>
<dbReference type="OrthoDB" id="9775035at2"/>
<dbReference type="InterPro" id="IPR050297">
    <property type="entry name" value="LipidA_mod_glycosyltrf_83"/>
</dbReference>
<feature type="transmembrane region" description="Helical" evidence="8">
    <location>
        <begin position="116"/>
        <end position="134"/>
    </location>
</feature>
<keyword evidence="7 8" id="KW-0472">Membrane</keyword>
<dbReference type="RefSeq" id="WP_066345724.1">
    <property type="nucleotide sequence ID" value="NZ_CBCSFJ010000003.1"/>
</dbReference>
<organism evidence="11 13">
    <name type="scientific">Bordetella bronchialis</name>
    <dbReference type="NCBI Taxonomy" id="463025"/>
    <lineage>
        <taxon>Bacteria</taxon>
        <taxon>Pseudomonadati</taxon>
        <taxon>Pseudomonadota</taxon>
        <taxon>Betaproteobacteria</taxon>
        <taxon>Burkholderiales</taxon>
        <taxon>Alcaligenaceae</taxon>
        <taxon>Bordetella</taxon>
    </lineage>
</organism>
<dbReference type="GO" id="GO:0005886">
    <property type="term" value="C:plasma membrane"/>
    <property type="evidence" value="ECO:0007669"/>
    <property type="project" value="UniProtKB-SubCell"/>
</dbReference>
<feature type="domain" description="ArnT-like N-terminal" evidence="9">
    <location>
        <begin position="30"/>
        <end position="240"/>
    </location>
</feature>
<evidence type="ECO:0000313" key="11">
    <source>
        <dbReference type="EMBL" id="ANN71056.1"/>
    </source>
</evidence>
<evidence type="ECO:0000256" key="5">
    <source>
        <dbReference type="ARBA" id="ARBA00022692"/>
    </source>
</evidence>
<evidence type="ECO:0000256" key="2">
    <source>
        <dbReference type="ARBA" id="ARBA00022475"/>
    </source>
</evidence>
<evidence type="ECO:0000256" key="6">
    <source>
        <dbReference type="ARBA" id="ARBA00022989"/>
    </source>
</evidence>
<dbReference type="Proteomes" id="UP000091897">
    <property type="component" value="Chromosome"/>
</dbReference>
<evidence type="ECO:0000256" key="4">
    <source>
        <dbReference type="ARBA" id="ARBA00022679"/>
    </source>
</evidence>
<proteinExistence type="predicted"/>
<evidence type="ECO:0000256" key="7">
    <source>
        <dbReference type="ARBA" id="ARBA00023136"/>
    </source>
</evidence>
<feature type="transmembrane region" description="Helical" evidence="8">
    <location>
        <begin position="270"/>
        <end position="291"/>
    </location>
</feature>
<protein>
    <submittedName>
        <fullName evidence="11">Dolichyl-phosphate-mannose--protein mannosyltransferase</fullName>
    </submittedName>
</protein>
<keyword evidence="6 8" id="KW-1133">Transmembrane helix</keyword>
<keyword evidence="12" id="KW-1185">Reference proteome</keyword>
<evidence type="ECO:0000256" key="1">
    <source>
        <dbReference type="ARBA" id="ARBA00004651"/>
    </source>
</evidence>
<evidence type="ECO:0000256" key="3">
    <source>
        <dbReference type="ARBA" id="ARBA00022676"/>
    </source>
</evidence>
<evidence type="ECO:0000313" key="12">
    <source>
        <dbReference type="Proteomes" id="UP000091897"/>
    </source>
</evidence>
<keyword evidence="5 8" id="KW-0812">Transmembrane</keyword>
<keyword evidence="4 11" id="KW-0808">Transferase</keyword>
<gene>
    <name evidence="10" type="ORF">BAU06_06390</name>
    <name evidence="11" type="ORF">BAU08_06650</name>
</gene>
<feature type="transmembrane region" description="Helical" evidence="8">
    <location>
        <begin position="140"/>
        <end position="159"/>
    </location>
</feature>
<evidence type="ECO:0000313" key="10">
    <source>
        <dbReference type="EMBL" id="ANN65972.1"/>
    </source>
</evidence>
<evidence type="ECO:0000256" key="8">
    <source>
        <dbReference type="SAM" id="Phobius"/>
    </source>
</evidence>
<dbReference type="GO" id="GO:0000030">
    <property type="term" value="F:mannosyltransferase activity"/>
    <property type="evidence" value="ECO:0007669"/>
    <property type="project" value="InterPro"/>
</dbReference>
<dbReference type="EMBL" id="CP016171">
    <property type="protein sequence ID" value="ANN71056.1"/>
    <property type="molecule type" value="Genomic_DNA"/>
</dbReference>
<dbReference type="InterPro" id="IPR003342">
    <property type="entry name" value="ArnT-like_N"/>
</dbReference>
<dbReference type="GO" id="GO:0009103">
    <property type="term" value="P:lipopolysaccharide biosynthetic process"/>
    <property type="evidence" value="ECO:0007669"/>
    <property type="project" value="UniProtKB-ARBA"/>
</dbReference>
<dbReference type="STRING" id="463025.BAU08_06650"/>
<feature type="transmembrane region" description="Helical" evidence="8">
    <location>
        <begin position="363"/>
        <end position="385"/>
    </location>
</feature>
<dbReference type="KEGG" id="bbro:BAU06_06390"/>
<reference evidence="12 13" key="1">
    <citation type="submission" date="2016-06" db="EMBL/GenBank/DDBJ databases">
        <title>Complete genome sequences of Bordetella bronchialis and Bordetella flabilis.</title>
        <authorList>
            <person name="LiPuma J.J."/>
            <person name="Spilker T."/>
        </authorList>
    </citation>
    <scope>NUCLEOTIDE SEQUENCE [LARGE SCALE GENOMIC DNA]</scope>
    <source>
        <strain evidence="11 13">AU17976</strain>
        <strain evidence="10 12">AU3182</strain>
    </source>
</reference>
<feature type="transmembrane region" description="Helical" evidence="8">
    <location>
        <begin position="166"/>
        <end position="189"/>
    </location>
</feature>
<evidence type="ECO:0000259" key="9">
    <source>
        <dbReference type="Pfam" id="PF02366"/>
    </source>
</evidence>
<dbReference type="Pfam" id="PF02366">
    <property type="entry name" value="PMT"/>
    <property type="match status" value="1"/>
</dbReference>
<dbReference type="EMBL" id="CP016170">
    <property type="protein sequence ID" value="ANN65972.1"/>
    <property type="molecule type" value="Genomic_DNA"/>
</dbReference>